<dbReference type="InterPro" id="IPR020930">
    <property type="entry name" value="Ribosomal_uL5_bac-type"/>
</dbReference>
<feature type="domain" description="Large ribosomal subunit protein bL25 L25" evidence="7">
    <location>
        <begin position="7"/>
        <end position="91"/>
    </location>
</feature>
<dbReference type="RefSeq" id="WP_340294945.1">
    <property type="nucleotide sequence ID" value="NZ_JBBEOI010000193.1"/>
</dbReference>
<name>A0ABV7WD20_9MICO</name>
<comment type="caution">
    <text evidence="9">The sequence shown here is derived from an EMBL/GenBank/DDBJ whole genome shotgun (WGS) entry which is preliminary data.</text>
</comment>
<feature type="region of interest" description="Disordered" evidence="6">
    <location>
        <begin position="191"/>
        <end position="232"/>
    </location>
</feature>
<dbReference type="SUPFAM" id="SSF50715">
    <property type="entry name" value="Ribosomal protein L25-like"/>
    <property type="match status" value="1"/>
</dbReference>
<sequence>MSSQTSLPAETRTEFGKGAARRLRRADKVPAVVYGHGEAPIHLSLPGHQTMLALKHRNTVLSLDVDGAEHLALAKFVQRDPIRGTIEHVDFVTVRRGEKIQVDISVLTTGDPQTGTVVTVGVQSIAVLADAMDLPESVHVDVTDAEAGFHVLVGQLELPAGVELVTDPELVAVAVAETHLAEEVEAAELEVGAGAATAAAEAEEAEQAEAEATAAEGDVVPETSDEAPSDQS</sequence>
<dbReference type="InterPro" id="IPR011035">
    <property type="entry name" value="Ribosomal_bL25/Gln-tRNA_synth"/>
</dbReference>
<feature type="domain" description="Large ribosomal subunit protein bL25 beta" evidence="8">
    <location>
        <begin position="99"/>
        <end position="177"/>
    </location>
</feature>
<dbReference type="InterPro" id="IPR037121">
    <property type="entry name" value="Ribosomal_bL25_C"/>
</dbReference>
<evidence type="ECO:0000259" key="7">
    <source>
        <dbReference type="Pfam" id="PF01386"/>
    </source>
</evidence>
<feature type="region of interest" description="Disordered" evidence="6">
    <location>
        <begin position="1"/>
        <end position="21"/>
    </location>
</feature>
<dbReference type="CDD" id="cd00495">
    <property type="entry name" value="Ribosomal_L25_TL5_CTC"/>
    <property type="match status" value="1"/>
</dbReference>
<dbReference type="Pfam" id="PF01386">
    <property type="entry name" value="Ribosomal_L25p"/>
    <property type="match status" value="1"/>
</dbReference>
<feature type="compositionally biased region" description="Acidic residues" evidence="6">
    <location>
        <begin position="223"/>
        <end position="232"/>
    </location>
</feature>
<dbReference type="NCBIfam" id="NF004131">
    <property type="entry name" value="PRK05618.2-1"/>
    <property type="match status" value="1"/>
</dbReference>
<dbReference type="InterPro" id="IPR029751">
    <property type="entry name" value="Ribosomal_L25_dom"/>
</dbReference>
<dbReference type="Proteomes" id="UP001595685">
    <property type="component" value="Unassembled WGS sequence"/>
</dbReference>
<reference evidence="10" key="1">
    <citation type="journal article" date="2019" name="Int. J. Syst. Evol. Microbiol.">
        <title>The Global Catalogue of Microorganisms (GCM) 10K type strain sequencing project: providing services to taxonomists for standard genome sequencing and annotation.</title>
        <authorList>
            <consortium name="The Broad Institute Genomics Platform"/>
            <consortium name="The Broad Institute Genome Sequencing Center for Infectious Disease"/>
            <person name="Wu L."/>
            <person name="Ma J."/>
        </authorList>
    </citation>
    <scope>NUCLEOTIDE SEQUENCE [LARGE SCALE GENOMIC DNA]</scope>
    <source>
        <strain evidence="10">NCAIM B.02333</strain>
    </source>
</reference>
<evidence type="ECO:0000313" key="10">
    <source>
        <dbReference type="Proteomes" id="UP001595685"/>
    </source>
</evidence>
<evidence type="ECO:0000256" key="3">
    <source>
        <dbReference type="ARBA" id="ARBA00022980"/>
    </source>
</evidence>
<feature type="compositionally biased region" description="Low complexity" evidence="6">
    <location>
        <begin position="191"/>
        <end position="200"/>
    </location>
</feature>
<dbReference type="PANTHER" id="PTHR33284:SF1">
    <property type="entry name" value="RIBOSOMAL PROTEIN L25_GLN-TRNA SYNTHETASE, ANTI-CODON-BINDING DOMAIN-CONTAINING PROTEIN"/>
    <property type="match status" value="1"/>
</dbReference>
<keyword evidence="10" id="KW-1185">Reference proteome</keyword>
<keyword evidence="2 5" id="KW-0694">RNA-binding</keyword>
<keyword evidence="4 5" id="KW-0687">Ribonucleoprotein</keyword>
<dbReference type="InterPro" id="IPR001021">
    <property type="entry name" value="Ribosomal_bL25_long"/>
</dbReference>
<evidence type="ECO:0000256" key="5">
    <source>
        <dbReference type="HAMAP-Rule" id="MF_01334"/>
    </source>
</evidence>
<keyword evidence="1 5" id="KW-0699">rRNA-binding</keyword>
<comment type="subunit">
    <text evidence="5">Part of the 50S ribosomal subunit; part of the 5S rRNA/L5/L18/L25 subcomplex. Contacts the 5S rRNA. Binds to the 5S rRNA independently of L5 and L18.</text>
</comment>
<comment type="function">
    <text evidence="5">This is one of the proteins that binds to the 5S RNA in the ribosome where it forms part of the central protuberance.</text>
</comment>
<dbReference type="PANTHER" id="PTHR33284">
    <property type="entry name" value="RIBOSOMAL PROTEIN L25/GLN-TRNA SYNTHETASE, ANTI-CODON-BINDING DOMAIN-CONTAINING PROTEIN"/>
    <property type="match status" value="1"/>
</dbReference>
<organism evidence="9 10">
    <name type="scientific">Aquipuribacter hungaricus</name>
    <dbReference type="NCBI Taxonomy" id="545624"/>
    <lineage>
        <taxon>Bacteria</taxon>
        <taxon>Bacillati</taxon>
        <taxon>Actinomycetota</taxon>
        <taxon>Actinomycetes</taxon>
        <taxon>Micrococcales</taxon>
        <taxon>Intrasporangiaceae</taxon>
        <taxon>Aquipuribacter</taxon>
    </lineage>
</organism>
<accession>A0ABV7WD20</accession>
<proteinExistence type="inferred from homology"/>
<dbReference type="InterPro" id="IPR020056">
    <property type="entry name" value="Rbsml_bL25/Gln-tRNA_synth_N"/>
</dbReference>
<evidence type="ECO:0000256" key="6">
    <source>
        <dbReference type="SAM" id="MobiDB-lite"/>
    </source>
</evidence>
<keyword evidence="3 5" id="KW-0689">Ribosomal protein</keyword>
<dbReference type="Gene3D" id="2.170.120.20">
    <property type="entry name" value="Ribosomal protein L25, beta domain"/>
    <property type="match status" value="1"/>
</dbReference>
<dbReference type="HAMAP" id="MF_01334">
    <property type="entry name" value="Ribosomal_bL25_CTC"/>
    <property type="match status" value="1"/>
</dbReference>
<evidence type="ECO:0000256" key="4">
    <source>
        <dbReference type="ARBA" id="ARBA00023274"/>
    </source>
</evidence>
<dbReference type="Gene3D" id="2.40.240.10">
    <property type="entry name" value="Ribosomal Protein L25, Chain P"/>
    <property type="match status" value="1"/>
</dbReference>
<evidence type="ECO:0000256" key="1">
    <source>
        <dbReference type="ARBA" id="ARBA00022730"/>
    </source>
</evidence>
<gene>
    <name evidence="5" type="primary">rplY</name>
    <name evidence="5" type="synonym">ctc</name>
    <name evidence="9" type="ORF">ACFOLH_00860</name>
</gene>
<protein>
    <recommendedName>
        <fullName evidence="5">Large ribosomal subunit protein bL25</fullName>
    </recommendedName>
    <alternativeName>
        <fullName evidence="5">General stress protein CTC</fullName>
    </alternativeName>
</protein>
<evidence type="ECO:0000259" key="8">
    <source>
        <dbReference type="Pfam" id="PF14693"/>
    </source>
</evidence>
<comment type="similarity">
    <text evidence="5">Belongs to the bacterial ribosomal protein bL25 family. CTC subfamily.</text>
</comment>
<dbReference type="NCBIfam" id="TIGR00731">
    <property type="entry name" value="bL25_bact_ctc"/>
    <property type="match status" value="1"/>
</dbReference>
<dbReference type="EMBL" id="JBHRWW010000001">
    <property type="protein sequence ID" value="MFC3686887.1"/>
    <property type="molecule type" value="Genomic_DNA"/>
</dbReference>
<dbReference type="InterPro" id="IPR020057">
    <property type="entry name" value="Ribosomal_bL25_b-dom"/>
</dbReference>
<evidence type="ECO:0000313" key="9">
    <source>
        <dbReference type="EMBL" id="MFC3686887.1"/>
    </source>
</evidence>
<dbReference type="NCBIfam" id="NF004612">
    <property type="entry name" value="PRK05943.1"/>
    <property type="match status" value="1"/>
</dbReference>
<dbReference type="GO" id="GO:0005840">
    <property type="term" value="C:ribosome"/>
    <property type="evidence" value="ECO:0007669"/>
    <property type="project" value="UniProtKB-KW"/>
</dbReference>
<dbReference type="Pfam" id="PF14693">
    <property type="entry name" value="Ribosomal_TL5_C"/>
    <property type="match status" value="1"/>
</dbReference>
<evidence type="ECO:0000256" key="2">
    <source>
        <dbReference type="ARBA" id="ARBA00022884"/>
    </source>
</evidence>